<evidence type="ECO:0000313" key="1">
    <source>
        <dbReference type="EMBL" id="PVU85793.1"/>
    </source>
</evidence>
<proteinExistence type="predicted"/>
<gene>
    <name evidence="1" type="ORF">BB559_006813</name>
</gene>
<dbReference type="EMBL" id="MBFT01001027">
    <property type="protein sequence ID" value="PVU85793.1"/>
    <property type="molecule type" value="Genomic_DNA"/>
</dbReference>
<keyword evidence="2" id="KW-1185">Reference proteome</keyword>
<comment type="caution">
    <text evidence="1">The sequence shown here is derived from an EMBL/GenBank/DDBJ whole genome shotgun (WGS) entry which is preliminary data.</text>
</comment>
<organism evidence="1 2">
    <name type="scientific">Furculomyces boomerangus</name>
    <dbReference type="NCBI Taxonomy" id="61424"/>
    <lineage>
        <taxon>Eukaryota</taxon>
        <taxon>Fungi</taxon>
        <taxon>Fungi incertae sedis</taxon>
        <taxon>Zoopagomycota</taxon>
        <taxon>Kickxellomycotina</taxon>
        <taxon>Harpellomycetes</taxon>
        <taxon>Harpellales</taxon>
        <taxon>Harpellaceae</taxon>
        <taxon>Furculomyces</taxon>
    </lineage>
</organism>
<protein>
    <submittedName>
        <fullName evidence="1">Uncharacterized protein</fullName>
    </submittedName>
</protein>
<accession>A0A2T9Y0F5</accession>
<dbReference type="AlphaFoldDB" id="A0A2T9Y0F5"/>
<name>A0A2T9Y0F5_9FUNG</name>
<reference evidence="1 2" key="1">
    <citation type="journal article" date="2018" name="MBio">
        <title>Comparative Genomics Reveals the Core Gene Toolbox for the Fungus-Insect Symbiosis.</title>
        <authorList>
            <person name="Wang Y."/>
            <person name="Stata M."/>
            <person name="Wang W."/>
            <person name="Stajich J.E."/>
            <person name="White M.M."/>
            <person name="Moncalvo J.M."/>
        </authorList>
    </citation>
    <scope>NUCLEOTIDE SEQUENCE [LARGE SCALE GENOMIC DNA]</scope>
    <source>
        <strain evidence="1 2">AUS-77-4</strain>
    </source>
</reference>
<evidence type="ECO:0000313" key="2">
    <source>
        <dbReference type="Proteomes" id="UP000245699"/>
    </source>
</evidence>
<dbReference type="Proteomes" id="UP000245699">
    <property type="component" value="Unassembled WGS sequence"/>
</dbReference>
<sequence>MVKAEHKKIRPYLINFKSANKKNGTTRFYKSFCGNIKDDFLEIKLAIISIFTNLKEMASDVKAVIAVFKTIDIEISSKDTFF</sequence>